<accession>A0AAV5LKP3</accession>
<gene>
    <name evidence="1" type="ORF">SLEP1_g45249</name>
</gene>
<dbReference type="EMBL" id="BPVZ01000121">
    <property type="protein sequence ID" value="GKV37192.1"/>
    <property type="molecule type" value="Genomic_DNA"/>
</dbReference>
<comment type="caution">
    <text evidence="1">The sequence shown here is derived from an EMBL/GenBank/DDBJ whole genome shotgun (WGS) entry which is preliminary data.</text>
</comment>
<protein>
    <recommendedName>
        <fullName evidence="3">Chalcone isomerase</fullName>
    </recommendedName>
</protein>
<dbReference type="InterPro" id="IPR016088">
    <property type="entry name" value="Chalcone_isomerase_3-sand"/>
</dbReference>
<organism evidence="1 2">
    <name type="scientific">Rubroshorea leprosula</name>
    <dbReference type="NCBI Taxonomy" id="152421"/>
    <lineage>
        <taxon>Eukaryota</taxon>
        <taxon>Viridiplantae</taxon>
        <taxon>Streptophyta</taxon>
        <taxon>Embryophyta</taxon>
        <taxon>Tracheophyta</taxon>
        <taxon>Spermatophyta</taxon>
        <taxon>Magnoliopsida</taxon>
        <taxon>eudicotyledons</taxon>
        <taxon>Gunneridae</taxon>
        <taxon>Pentapetalae</taxon>
        <taxon>rosids</taxon>
        <taxon>malvids</taxon>
        <taxon>Malvales</taxon>
        <taxon>Dipterocarpaceae</taxon>
        <taxon>Rubroshorea</taxon>
    </lineage>
</organism>
<sequence>MKSKIGTAPPAPTKEMYDVVIESDVPMMIRISMTFSNLSNTPLLKSSFADDIAGTIKKLNGGKRNDELSKMVMGPLSDNVKVKVGSLIEIYRLSGYVLQTKVMGELVSKVDSELLCKTMIYFYLGHDGLDKEAREKFGMFLLSLF</sequence>
<dbReference type="InterPro" id="IPR044228">
    <property type="entry name" value="FAP1"/>
</dbReference>
<keyword evidence="2" id="KW-1185">Reference proteome</keyword>
<evidence type="ECO:0000313" key="2">
    <source>
        <dbReference type="Proteomes" id="UP001054252"/>
    </source>
</evidence>
<dbReference type="AlphaFoldDB" id="A0AAV5LKP3"/>
<evidence type="ECO:0000313" key="1">
    <source>
        <dbReference type="EMBL" id="GKV37192.1"/>
    </source>
</evidence>
<dbReference type="Proteomes" id="UP001054252">
    <property type="component" value="Unassembled WGS sequence"/>
</dbReference>
<dbReference type="GO" id="GO:0005504">
    <property type="term" value="F:fatty acid binding"/>
    <property type="evidence" value="ECO:0007669"/>
    <property type="project" value="TreeGrafter"/>
</dbReference>
<dbReference type="Gene3D" id="3.50.70.10">
    <property type="match status" value="1"/>
</dbReference>
<dbReference type="GO" id="GO:0009570">
    <property type="term" value="C:chloroplast stroma"/>
    <property type="evidence" value="ECO:0007669"/>
    <property type="project" value="TreeGrafter"/>
</dbReference>
<dbReference type="PANTHER" id="PTHR47589">
    <property type="entry name" value="FATTY-ACID-BINDING PROTEIN 1"/>
    <property type="match status" value="1"/>
</dbReference>
<reference evidence="1 2" key="1">
    <citation type="journal article" date="2021" name="Commun. Biol.">
        <title>The genome of Shorea leprosula (Dipterocarpaceae) highlights the ecological relevance of drought in aseasonal tropical rainforests.</title>
        <authorList>
            <person name="Ng K.K.S."/>
            <person name="Kobayashi M.J."/>
            <person name="Fawcett J.A."/>
            <person name="Hatakeyama M."/>
            <person name="Paape T."/>
            <person name="Ng C.H."/>
            <person name="Ang C.C."/>
            <person name="Tnah L.H."/>
            <person name="Lee C.T."/>
            <person name="Nishiyama T."/>
            <person name="Sese J."/>
            <person name="O'Brien M.J."/>
            <person name="Copetti D."/>
            <person name="Mohd Noor M.I."/>
            <person name="Ong R.C."/>
            <person name="Putra M."/>
            <person name="Sireger I.Z."/>
            <person name="Indrioko S."/>
            <person name="Kosugi Y."/>
            <person name="Izuno A."/>
            <person name="Isagi Y."/>
            <person name="Lee S.L."/>
            <person name="Shimizu K.K."/>
        </authorList>
    </citation>
    <scope>NUCLEOTIDE SEQUENCE [LARGE SCALE GENOMIC DNA]</scope>
    <source>
        <strain evidence="1">214</strain>
    </source>
</reference>
<name>A0AAV5LKP3_9ROSI</name>
<evidence type="ECO:0008006" key="3">
    <source>
        <dbReference type="Google" id="ProtNLM"/>
    </source>
</evidence>
<dbReference type="PANTHER" id="PTHR47589:SF4">
    <property type="entry name" value="FATTY-ACID-BINDING PROTEIN 1-LIKE"/>
    <property type="match status" value="1"/>
</dbReference>
<proteinExistence type="predicted"/>
<dbReference type="GO" id="GO:0006631">
    <property type="term" value="P:fatty acid metabolic process"/>
    <property type="evidence" value="ECO:0007669"/>
    <property type="project" value="TreeGrafter"/>
</dbReference>